<reference evidence="6 7" key="1">
    <citation type="submission" date="2018-05" db="EMBL/GenBank/DDBJ databases">
        <title>Rhodohalobacter halophilus gen. nov., sp. nov., a moderately halophilic member of the family Balneolaceae.</title>
        <authorList>
            <person name="Liu Z.-W."/>
        </authorList>
    </citation>
    <scope>NUCLEOTIDE SEQUENCE [LARGE SCALE GENOMIC DNA]</scope>
    <source>
        <strain evidence="6 7">8A47</strain>
    </source>
</reference>
<dbReference type="InterPro" id="IPR010982">
    <property type="entry name" value="Lambda_DNA-bd_dom_sf"/>
</dbReference>
<gene>
    <name evidence="6" type="ORF">DDZ15_09215</name>
</gene>
<evidence type="ECO:0000256" key="4">
    <source>
        <dbReference type="ARBA" id="ARBA00023163"/>
    </source>
</evidence>
<evidence type="ECO:0000313" key="7">
    <source>
        <dbReference type="Proteomes" id="UP000245533"/>
    </source>
</evidence>
<keyword evidence="3" id="KW-0238">DNA-binding</keyword>
<evidence type="ECO:0000256" key="3">
    <source>
        <dbReference type="ARBA" id="ARBA00023125"/>
    </source>
</evidence>
<protein>
    <submittedName>
        <fullName evidence="6">LacI family transcriptional regulator</fullName>
    </submittedName>
</protein>
<organism evidence="6 7">
    <name type="scientific">Rhodohalobacter mucosus</name>
    <dbReference type="NCBI Taxonomy" id="2079485"/>
    <lineage>
        <taxon>Bacteria</taxon>
        <taxon>Pseudomonadati</taxon>
        <taxon>Balneolota</taxon>
        <taxon>Balneolia</taxon>
        <taxon>Balneolales</taxon>
        <taxon>Balneolaceae</taxon>
        <taxon>Rhodohalobacter</taxon>
    </lineage>
</organism>
<dbReference type="EMBL" id="QGGB01000006">
    <property type="protein sequence ID" value="PWN06684.1"/>
    <property type="molecule type" value="Genomic_DNA"/>
</dbReference>
<keyword evidence="1" id="KW-0678">Repressor</keyword>
<evidence type="ECO:0000313" key="6">
    <source>
        <dbReference type="EMBL" id="PWN06684.1"/>
    </source>
</evidence>
<dbReference type="GO" id="GO:0003700">
    <property type="term" value="F:DNA-binding transcription factor activity"/>
    <property type="evidence" value="ECO:0007669"/>
    <property type="project" value="TreeGrafter"/>
</dbReference>
<dbReference type="Gene3D" id="1.10.260.40">
    <property type="entry name" value="lambda repressor-like DNA-binding domains"/>
    <property type="match status" value="1"/>
</dbReference>
<proteinExistence type="predicted"/>
<sequence length="338" mass="38048">MSHTIYDIAKAAGVSIATVSRVFNKAESVKPSTREKVMKVADRLGYQPHVYAQGLASKRKNRIMMLAPVMSNYFLTEILRGIQDCLASHDIELNIVNISQDSRAIDQVENIIKKSWAEGYLLVSLHLNEEELSCLERYQVPISLLDDYSSYFDSVSFDNVEGAFLATDYLISRGYERIVILSANPNAIPIRERLAGYKKALEKSKIPFRESYVVTGDNMERDGFNEQSGYEAMRKILTMDPMPDAVFCTSDIKAVGAQKAMRETGLKIPLISFDNLSISEYIGLSTVSQPMYRMGSEATEMLISRIRNGESKSRHTQYEPELVIRSSSEKPTVKHEAV</sequence>
<evidence type="ECO:0000256" key="2">
    <source>
        <dbReference type="ARBA" id="ARBA00023015"/>
    </source>
</evidence>
<dbReference type="SUPFAM" id="SSF47413">
    <property type="entry name" value="lambda repressor-like DNA-binding domains"/>
    <property type="match status" value="1"/>
</dbReference>
<dbReference type="RefSeq" id="WP_109646798.1">
    <property type="nucleotide sequence ID" value="NZ_QGGB01000006.1"/>
</dbReference>
<dbReference type="GO" id="GO:0000976">
    <property type="term" value="F:transcription cis-regulatory region binding"/>
    <property type="evidence" value="ECO:0007669"/>
    <property type="project" value="TreeGrafter"/>
</dbReference>
<dbReference type="OrthoDB" id="9768806at2"/>
<keyword evidence="7" id="KW-1185">Reference proteome</keyword>
<dbReference type="AlphaFoldDB" id="A0A316TVY5"/>
<dbReference type="Gene3D" id="3.40.50.2300">
    <property type="match status" value="2"/>
</dbReference>
<evidence type="ECO:0000256" key="1">
    <source>
        <dbReference type="ARBA" id="ARBA00022491"/>
    </source>
</evidence>
<feature type="domain" description="HTH lacI-type" evidence="5">
    <location>
        <begin position="4"/>
        <end position="57"/>
    </location>
</feature>
<dbReference type="PANTHER" id="PTHR30146">
    <property type="entry name" value="LACI-RELATED TRANSCRIPTIONAL REPRESSOR"/>
    <property type="match status" value="1"/>
</dbReference>
<dbReference type="PROSITE" id="PS50932">
    <property type="entry name" value="HTH_LACI_2"/>
    <property type="match status" value="1"/>
</dbReference>
<dbReference type="CDD" id="cd06267">
    <property type="entry name" value="PBP1_LacI_sugar_binding-like"/>
    <property type="match status" value="1"/>
</dbReference>
<evidence type="ECO:0000259" key="5">
    <source>
        <dbReference type="PROSITE" id="PS50932"/>
    </source>
</evidence>
<dbReference type="PRINTS" id="PR00036">
    <property type="entry name" value="HTHLACI"/>
</dbReference>
<dbReference type="InterPro" id="IPR000843">
    <property type="entry name" value="HTH_LacI"/>
</dbReference>
<dbReference type="SMART" id="SM00354">
    <property type="entry name" value="HTH_LACI"/>
    <property type="match status" value="1"/>
</dbReference>
<dbReference type="InterPro" id="IPR028082">
    <property type="entry name" value="Peripla_BP_I"/>
</dbReference>
<name>A0A316TVY5_9BACT</name>
<dbReference type="SUPFAM" id="SSF53822">
    <property type="entry name" value="Periplasmic binding protein-like I"/>
    <property type="match status" value="1"/>
</dbReference>
<comment type="caution">
    <text evidence="6">The sequence shown here is derived from an EMBL/GenBank/DDBJ whole genome shotgun (WGS) entry which is preliminary data.</text>
</comment>
<dbReference type="Pfam" id="PF00356">
    <property type="entry name" value="LacI"/>
    <property type="match status" value="1"/>
</dbReference>
<dbReference type="PANTHER" id="PTHR30146:SF148">
    <property type="entry name" value="HTH-TYPE TRANSCRIPTIONAL REPRESSOR PURR-RELATED"/>
    <property type="match status" value="1"/>
</dbReference>
<dbReference type="Proteomes" id="UP000245533">
    <property type="component" value="Unassembled WGS sequence"/>
</dbReference>
<dbReference type="Pfam" id="PF13377">
    <property type="entry name" value="Peripla_BP_3"/>
    <property type="match status" value="1"/>
</dbReference>
<dbReference type="InterPro" id="IPR046335">
    <property type="entry name" value="LacI/GalR-like_sensor"/>
</dbReference>
<dbReference type="CDD" id="cd01392">
    <property type="entry name" value="HTH_LacI"/>
    <property type="match status" value="1"/>
</dbReference>
<keyword evidence="2" id="KW-0805">Transcription regulation</keyword>
<accession>A0A316TVY5</accession>
<keyword evidence="4" id="KW-0804">Transcription</keyword>